<dbReference type="SUPFAM" id="SSF56601">
    <property type="entry name" value="beta-lactamase/transpeptidase-like"/>
    <property type="match status" value="1"/>
</dbReference>
<dbReference type="GO" id="GO:0009252">
    <property type="term" value="P:peptidoglycan biosynthetic process"/>
    <property type="evidence" value="ECO:0007669"/>
    <property type="project" value="UniProtKB-UniPathway"/>
</dbReference>
<dbReference type="Gene3D" id="3.40.710.10">
    <property type="entry name" value="DD-peptidase/beta-lactamase superfamily"/>
    <property type="match status" value="2"/>
</dbReference>
<dbReference type="GO" id="GO:0005886">
    <property type="term" value="C:plasma membrane"/>
    <property type="evidence" value="ECO:0007669"/>
    <property type="project" value="UniProtKB-SubCell"/>
</dbReference>
<dbReference type="Pfam" id="PF00905">
    <property type="entry name" value="Transpeptidase"/>
    <property type="match status" value="1"/>
</dbReference>
<evidence type="ECO:0000256" key="28">
    <source>
        <dbReference type="SAM" id="Phobius"/>
    </source>
</evidence>
<evidence type="ECO:0000259" key="29">
    <source>
        <dbReference type="Pfam" id="PF00905"/>
    </source>
</evidence>
<accession>A0A2C9CWD1</accession>
<dbReference type="Pfam" id="PF00912">
    <property type="entry name" value="Transgly"/>
    <property type="match status" value="1"/>
</dbReference>
<dbReference type="AlphaFoldDB" id="A0A2C9CWD1"/>
<dbReference type="InterPro" id="IPR050396">
    <property type="entry name" value="Glycosyltr_51/Transpeptidase"/>
</dbReference>
<dbReference type="InterPro" id="IPR001264">
    <property type="entry name" value="Glyco_trans_51"/>
</dbReference>
<keyword evidence="18 28" id="KW-1133">Transmembrane helix</keyword>
<dbReference type="InterPro" id="IPR036950">
    <property type="entry name" value="PBP_transglycosylase"/>
</dbReference>
<keyword evidence="8" id="KW-0997">Cell inner membrane</keyword>
<dbReference type="GO" id="GO:0008360">
    <property type="term" value="P:regulation of cell shape"/>
    <property type="evidence" value="ECO:0007669"/>
    <property type="project" value="UniProtKB-KW"/>
</dbReference>
<keyword evidence="17" id="KW-0573">Peptidoglycan synthesis</keyword>
<dbReference type="OrthoDB" id="9766909at2"/>
<keyword evidence="19 28" id="KW-0472">Membrane</keyword>
<comment type="catalytic activity">
    <reaction evidence="23">
        <text>Preferential cleavage: (Ac)2-L-Lys-D-Ala-|-D-Ala. Also transpeptidation of peptidyl-alanyl moieties that are N-acyl substituents of D-alanine.</text>
        <dbReference type="EC" id="3.4.16.4"/>
    </reaction>
</comment>
<evidence type="ECO:0000256" key="24">
    <source>
        <dbReference type="ARBA" id="ARBA00044770"/>
    </source>
</evidence>
<evidence type="ECO:0000256" key="7">
    <source>
        <dbReference type="ARBA" id="ARBA00022475"/>
    </source>
</evidence>
<sequence length="856" mass="93127">MIYIMRFLGWIFSALVIGLFFGVITVGAVVWSYSADLPDIDELASYEPTTLTRVYSQEGALIDEFLRERRVFVPIDEVPDLVIQAFISAEDKTFYSHPGFDARGILSAVIDAAQGGRLRGASTITQQVVKNFLLDGDREIERKIREIILATRLERVLSKDQILELYLNEIFLGQNSYGIVAAANNYFGKTLEELTPQEAAYLASLPKAPSDRHPVDDVEVATFWRNNTLREMGENGYLTAEQVTEAQNAPILSVQGGDYEPLSQQLPGRDYFTEEIRRRVSQQLGADRVLTGGLTIRATIEPELQLAAATALRTALVRYDMDRGGYRGPLGNLDTEEVDLTDEDAWRSALRRTRGVRDVPDWHMAVVLEMSGNGARIGIEDKPEDIADDEQGNTLFVRDFQWARPRLEGTSVGSAPSSPSDLFEVGDVILVTAGRNDEGTFTNWNLRQVPEVQGGFMVMDHRTGRTLALQGGFSYDASSFNRATQATRQPGSAFKPFVYAAALDQGYTPNSIILDAPFVLNQPGQPPWTPKNYSGVNSFNGPTLMRVGLERSLNLMTVRIADTIGMDVVADYAESFGIYDDMQEFLPISLGAQETTLFRLISAYAMFANGGQRVEPTLVDRIQDRRGNTIYRHDQRGCVGCEDAAFTDQPEPFIYSTAERTMSRVTAFRLITMLEGVVDRGTGASLAGLPVPLAGKTGTTNDSKDAWFVGFTPNIVAGCYIGFDNPRSLGRGGTGGGLCAPVFGQFMEEYLRLRPAAPGDFQPPEGTVFASVDRSTGQRVAAGSANSVLELFDADNVPAIGAAPETIGAANYDLSDLPDTVAPAPVTDGTNGEGGGVAPPPPPPADLDDLGGGGLY</sequence>
<evidence type="ECO:0000256" key="11">
    <source>
        <dbReference type="ARBA" id="ARBA00022676"/>
    </source>
</evidence>
<evidence type="ECO:0000256" key="16">
    <source>
        <dbReference type="ARBA" id="ARBA00022968"/>
    </source>
</evidence>
<evidence type="ECO:0000256" key="18">
    <source>
        <dbReference type="ARBA" id="ARBA00022989"/>
    </source>
</evidence>
<evidence type="ECO:0000256" key="17">
    <source>
        <dbReference type="ARBA" id="ARBA00022984"/>
    </source>
</evidence>
<comment type="subcellular location">
    <subcellularLocation>
        <location evidence="1">Cell inner membrane</location>
        <topology evidence="1">Single-pass type II membrane protein</topology>
    </subcellularLocation>
</comment>
<name>A0A2C9CWD1_9RHOB</name>
<dbReference type="InterPro" id="IPR023346">
    <property type="entry name" value="Lysozyme-like_dom_sf"/>
</dbReference>
<evidence type="ECO:0000256" key="4">
    <source>
        <dbReference type="ARBA" id="ARBA00007739"/>
    </source>
</evidence>
<gene>
    <name evidence="32" type="ORF">SAMN06273572_11282</name>
</gene>
<evidence type="ECO:0000256" key="1">
    <source>
        <dbReference type="ARBA" id="ARBA00004249"/>
    </source>
</evidence>
<keyword evidence="13 28" id="KW-0812">Transmembrane</keyword>
<dbReference type="InterPro" id="IPR031376">
    <property type="entry name" value="PCB_OB"/>
</dbReference>
<dbReference type="InterPro" id="IPR012338">
    <property type="entry name" value="Beta-lactam/transpept-like"/>
</dbReference>
<keyword evidence="33" id="KW-1185">Reference proteome</keyword>
<keyword evidence="21" id="KW-0511">Multifunctional enzyme</keyword>
<organism evidence="32 33">
    <name type="scientific">Pontivivens marinum</name>
    <dbReference type="NCBI Taxonomy" id="1690039"/>
    <lineage>
        <taxon>Bacteria</taxon>
        <taxon>Pseudomonadati</taxon>
        <taxon>Pseudomonadota</taxon>
        <taxon>Alphaproteobacteria</taxon>
        <taxon>Rhodobacterales</taxon>
        <taxon>Paracoccaceae</taxon>
        <taxon>Pontivivens</taxon>
    </lineage>
</organism>
<evidence type="ECO:0000256" key="8">
    <source>
        <dbReference type="ARBA" id="ARBA00022519"/>
    </source>
</evidence>
<keyword evidence="20" id="KW-0046">Antibiotic resistance</keyword>
<dbReference type="SUPFAM" id="SSF53955">
    <property type="entry name" value="Lysozyme-like"/>
    <property type="match status" value="1"/>
</dbReference>
<dbReference type="GO" id="GO:0046677">
    <property type="term" value="P:response to antibiotic"/>
    <property type="evidence" value="ECO:0007669"/>
    <property type="project" value="UniProtKB-KW"/>
</dbReference>
<keyword evidence="9" id="KW-0121">Carboxypeptidase</keyword>
<dbReference type="InterPro" id="IPR001460">
    <property type="entry name" value="PCN-bd_Tpept"/>
</dbReference>
<protein>
    <recommendedName>
        <fullName evidence="6">Penicillin-binding protein 1A</fullName>
        <ecNumber evidence="24">2.4.99.28</ecNumber>
        <ecNumber evidence="5">3.4.16.4</ecNumber>
    </recommendedName>
</protein>
<dbReference type="NCBIfam" id="TIGR02074">
    <property type="entry name" value="PBP_1a_fam"/>
    <property type="match status" value="1"/>
</dbReference>
<evidence type="ECO:0000259" key="31">
    <source>
        <dbReference type="Pfam" id="PF17092"/>
    </source>
</evidence>
<evidence type="ECO:0000256" key="23">
    <source>
        <dbReference type="ARBA" id="ARBA00034000"/>
    </source>
</evidence>
<feature type="transmembrane region" description="Helical" evidence="28">
    <location>
        <begin position="7"/>
        <end position="33"/>
    </location>
</feature>
<evidence type="ECO:0000256" key="10">
    <source>
        <dbReference type="ARBA" id="ARBA00022670"/>
    </source>
</evidence>
<evidence type="ECO:0000256" key="19">
    <source>
        <dbReference type="ARBA" id="ARBA00023136"/>
    </source>
</evidence>
<keyword evidence="16" id="KW-0735">Signal-anchor</keyword>
<dbReference type="GO" id="GO:0008658">
    <property type="term" value="F:penicillin binding"/>
    <property type="evidence" value="ECO:0007669"/>
    <property type="project" value="InterPro"/>
</dbReference>
<reference evidence="33" key="1">
    <citation type="submission" date="2017-09" db="EMBL/GenBank/DDBJ databases">
        <authorList>
            <person name="Varghese N."/>
            <person name="Submissions S."/>
        </authorList>
    </citation>
    <scope>NUCLEOTIDE SEQUENCE [LARGE SCALE GENOMIC DNA]</scope>
    <source>
        <strain evidence="33">C7</strain>
    </source>
</reference>
<dbReference type="GO" id="GO:0008955">
    <property type="term" value="F:peptidoglycan glycosyltransferase activity"/>
    <property type="evidence" value="ECO:0007669"/>
    <property type="project" value="UniProtKB-EC"/>
</dbReference>
<keyword evidence="14" id="KW-0378">Hydrolase</keyword>
<feature type="domain" description="Glycosyl transferase family 51" evidence="30">
    <location>
        <begin position="59"/>
        <end position="232"/>
    </location>
</feature>
<feature type="domain" description="Penicillin-binding protein transpeptidase" evidence="29">
    <location>
        <begin position="454"/>
        <end position="747"/>
    </location>
</feature>
<dbReference type="Pfam" id="PF17092">
    <property type="entry name" value="PCB_OB"/>
    <property type="match status" value="1"/>
</dbReference>
<evidence type="ECO:0000256" key="22">
    <source>
        <dbReference type="ARBA" id="ARBA00023316"/>
    </source>
</evidence>
<keyword evidence="7" id="KW-1003">Cell membrane</keyword>
<evidence type="ECO:0000256" key="26">
    <source>
        <dbReference type="ARBA" id="ARBA00060592"/>
    </source>
</evidence>
<evidence type="ECO:0000256" key="13">
    <source>
        <dbReference type="ARBA" id="ARBA00022692"/>
    </source>
</evidence>
<dbReference type="EC" id="3.4.16.4" evidence="5"/>
<dbReference type="GO" id="GO:0009002">
    <property type="term" value="F:serine-type D-Ala-D-Ala carboxypeptidase activity"/>
    <property type="evidence" value="ECO:0007669"/>
    <property type="project" value="UniProtKB-EC"/>
</dbReference>
<proteinExistence type="inferred from homology"/>
<comment type="pathway">
    <text evidence="26">Glycan biosynthesis.</text>
</comment>
<keyword evidence="10" id="KW-0645">Protease</keyword>
<feature type="domain" description="Penicillin-binding protein OB-like" evidence="31">
    <location>
        <begin position="326"/>
        <end position="452"/>
    </location>
</feature>
<evidence type="ECO:0000256" key="3">
    <source>
        <dbReference type="ARBA" id="ARBA00007090"/>
    </source>
</evidence>
<evidence type="ECO:0000256" key="20">
    <source>
        <dbReference type="ARBA" id="ARBA00023251"/>
    </source>
</evidence>
<keyword evidence="12" id="KW-0808">Transferase</keyword>
<evidence type="ECO:0000313" key="33">
    <source>
        <dbReference type="Proteomes" id="UP000220034"/>
    </source>
</evidence>
<dbReference type="GO" id="GO:0071555">
    <property type="term" value="P:cell wall organization"/>
    <property type="evidence" value="ECO:0007669"/>
    <property type="project" value="UniProtKB-KW"/>
</dbReference>
<keyword evidence="11" id="KW-0328">Glycosyltransferase</keyword>
<evidence type="ECO:0000256" key="2">
    <source>
        <dbReference type="ARBA" id="ARBA00004752"/>
    </source>
</evidence>
<comment type="similarity">
    <text evidence="4">In the N-terminal section; belongs to the glycosyltransferase 51 family.</text>
</comment>
<dbReference type="PANTHER" id="PTHR32282">
    <property type="entry name" value="BINDING PROTEIN TRANSPEPTIDASE, PUTATIVE-RELATED"/>
    <property type="match status" value="1"/>
</dbReference>
<dbReference type="RefSeq" id="WP_097932190.1">
    <property type="nucleotide sequence ID" value="NZ_OCTN01000012.1"/>
</dbReference>
<evidence type="ECO:0000256" key="25">
    <source>
        <dbReference type="ARBA" id="ARBA00049902"/>
    </source>
</evidence>
<evidence type="ECO:0000256" key="21">
    <source>
        <dbReference type="ARBA" id="ARBA00023268"/>
    </source>
</evidence>
<keyword evidence="22" id="KW-0961">Cell wall biogenesis/degradation</keyword>
<evidence type="ECO:0000256" key="5">
    <source>
        <dbReference type="ARBA" id="ARBA00012448"/>
    </source>
</evidence>
<keyword evidence="15" id="KW-0133">Cell shape</keyword>
<evidence type="ECO:0000256" key="15">
    <source>
        <dbReference type="ARBA" id="ARBA00022960"/>
    </source>
</evidence>
<dbReference type="Proteomes" id="UP000220034">
    <property type="component" value="Unassembled WGS sequence"/>
</dbReference>
<evidence type="ECO:0000313" key="32">
    <source>
        <dbReference type="EMBL" id="SOH95587.1"/>
    </source>
</evidence>
<dbReference type="GO" id="GO:0030288">
    <property type="term" value="C:outer membrane-bounded periplasmic space"/>
    <property type="evidence" value="ECO:0007669"/>
    <property type="project" value="TreeGrafter"/>
</dbReference>
<dbReference type="FunFam" id="1.10.3810.10:FF:000003">
    <property type="entry name" value="Penicillin-binding protein 1a"/>
    <property type="match status" value="1"/>
</dbReference>
<dbReference type="EC" id="2.4.99.28" evidence="24"/>
<evidence type="ECO:0000256" key="14">
    <source>
        <dbReference type="ARBA" id="ARBA00022801"/>
    </source>
</evidence>
<feature type="region of interest" description="Disordered" evidence="27">
    <location>
        <begin position="819"/>
        <end position="856"/>
    </location>
</feature>
<dbReference type="Gene3D" id="1.10.3810.10">
    <property type="entry name" value="Biosynthetic peptidoglycan transglycosylase-like"/>
    <property type="match status" value="1"/>
</dbReference>
<comment type="catalytic activity">
    <reaction evidence="25">
        <text>[GlcNAc-(1-&gt;4)-Mur2Ac(oyl-L-Ala-gamma-D-Glu-L-Lys-D-Ala-D-Ala)](n)-di-trans,octa-cis-undecaprenyl diphosphate + beta-D-GlcNAc-(1-&gt;4)-Mur2Ac(oyl-L-Ala-gamma-D-Glu-L-Lys-D-Ala-D-Ala)-di-trans,octa-cis-undecaprenyl diphosphate = [GlcNAc-(1-&gt;4)-Mur2Ac(oyl-L-Ala-gamma-D-Glu-L-Lys-D-Ala-D-Ala)](n+1)-di-trans,octa-cis-undecaprenyl diphosphate + di-trans,octa-cis-undecaprenyl diphosphate + H(+)</text>
        <dbReference type="Rhea" id="RHEA:23708"/>
        <dbReference type="Rhea" id="RHEA-COMP:9602"/>
        <dbReference type="Rhea" id="RHEA-COMP:9603"/>
        <dbReference type="ChEBI" id="CHEBI:15378"/>
        <dbReference type="ChEBI" id="CHEBI:58405"/>
        <dbReference type="ChEBI" id="CHEBI:60033"/>
        <dbReference type="ChEBI" id="CHEBI:78435"/>
        <dbReference type="EC" id="2.4.99.28"/>
    </reaction>
</comment>
<evidence type="ECO:0000256" key="6">
    <source>
        <dbReference type="ARBA" id="ARBA00018638"/>
    </source>
</evidence>
<dbReference type="PANTHER" id="PTHR32282:SF27">
    <property type="entry name" value="PENICILLIN-BINDING PROTEIN 1A"/>
    <property type="match status" value="1"/>
</dbReference>
<dbReference type="UniPathway" id="UPA00219"/>
<dbReference type="EMBL" id="OCTN01000012">
    <property type="protein sequence ID" value="SOH95587.1"/>
    <property type="molecule type" value="Genomic_DNA"/>
</dbReference>
<dbReference type="GO" id="GO:0006508">
    <property type="term" value="P:proteolysis"/>
    <property type="evidence" value="ECO:0007669"/>
    <property type="project" value="UniProtKB-KW"/>
</dbReference>
<evidence type="ECO:0000256" key="12">
    <source>
        <dbReference type="ARBA" id="ARBA00022679"/>
    </source>
</evidence>
<evidence type="ECO:0000256" key="9">
    <source>
        <dbReference type="ARBA" id="ARBA00022645"/>
    </source>
</evidence>
<evidence type="ECO:0000259" key="30">
    <source>
        <dbReference type="Pfam" id="PF00912"/>
    </source>
</evidence>
<comment type="similarity">
    <text evidence="3">In the C-terminal section; belongs to the transpeptidase family.</text>
</comment>
<evidence type="ECO:0000256" key="27">
    <source>
        <dbReference type="SAM" id="MobiDB-lite"/>
    </source>
</evidence>
<comment type="pathway">
    <text evidence="2">Cell wall biogenesis; peptidoglycan biosynthesis.</text>
</comment>